<evidence type="ECO:0000256" key="2">
    <source>
        <dbReference type="ARBA" id="ARBA00004442"/>
    </source>
</evidence>
<keyword evidence="13" id="KW-1185">Reference proteome</keyword>
<dbReference type="PROSITE" id="PS51412">
    <property type="entry name" value="MACPF_2"/>
    <property type="match status" value="1"/>
</dbReference>
<evidence type="ECO:0000313" key="12">
    <source>
        <dbReference type="EMBL" id="KYQ88511.1"/>
    </source>
</evidence>
<name>A0A151Z3I5_TIELA</name>
<dbReference type="Pfam" id="PF02415">
    <property type="entry name" value="Chlam_PMP"/>
    <property type="match status" value="1"/>
</dbReference>
<gene>
    <name evidence="12" type="ORF">DLAC_11229</name>
</gene>
<evidence type="ECO:0000256" key="4">
    <source>
        <dbReference type="ARBA" id="ARBA00022525"/>
    </source>
</evidence>
<evidence type="ECO:0000256" key="5">
    <source>
        <dbReference type="ARBA" id="ARBA00022729"/>
    </source>
</evidence>
<sequence length="1121" mass="123835">MNDKSISLFLLLLSLISLSYSHDNPVVVFVDVESKCTSCCGLYNKPFSNIKDAIEFVNRNDYDGWDLFDYLHYYRYQSFSNDIPTIIVNPGVYTGDKNKNLYIDFPVNIQSIGGSTKTIIDCETFGNGLSVSGSSSFYLNGFTIKQCHANFGGAINITNSLSNLVDVTFRDNFASLGGALSVSMKSTILSSCNFYNNKALESGGAIYSEAAIIKIVSSEFICNSNISKYDILSSLSSSITIDSESKVANIGVSCKTSGQLTYNLQDKCNVLGSCPSTVVVPENPGTQNPESPNPGSSKVYTCVKDGFCDLLTENCLSCPEDCDQCKFEGWKLESYAGLISLDGNQTLPSIVQQVQEPSVVNFMPNSDCPVSGILSSYVKVPTSNIYQVRVRAFNVGVRLLLNRLVVIDQFFQQDYIRSERSVRISGDHANKMELLFFSIASNERNVTLEWKLNPSDEWTPIAGFYSMNVCNDGIYDLSESNKTSPYYCPIDSKTLNSNAIDVCGDGVCTETPEECIMDCYDLISPKCNGQAPPSPLHFPATDTIGRLLDNQYLFTLPGLHSLRHGVDLKTGEPRPSSVFAMDYCDNSSFSIVQDFYRGLVYTVPPELFATISPQCNFEAQSTMSSTSSGFSEEFSQKTGLSTEASAGGGVSFISAAVSVAFSKEESVKRAKEFETASSGTLIRTEIQCTASKVHFSSYKFSQSFLKDISRAITVDHFRNLIKKYGSLYYKSATLGGSLVQVTYTNNTSGSESGSNSVEKKAEMSMSLSVSSPVFNVGGGASQSTDSKISEEEQQAYEKSSKRTNILVKGGNPGVFSPGEDSGDFQDYAEGIDLLPVPVDYKLGFISDIIPRTWKIQNQPLLSVRDMWIQAEDSLINEDIQNNPDITEKFNISRGRTILKVEFRPQTSQKTPITLKYTKVVDGQVVPATSVLNLSSDLTYDFEPVNEIEGVVIAGSNDQLTMSIRDVSVQRIYNFQRQGANMINRFSSFDYLIYFDISSNQQMDYTHYLELSFEGESGDFRYVARSTEVTNYYGFQIPSTVYIGNLLNLKLVYWGTGSNNFQINAVRITQSCGAPVNGVDTSGCTPDTVQDYQNIGFNHYYENLTPRTMQPYIPIYIKLQKR</sequence>
<dbReference type="AlphaFoldDB" id="A0A151Z3I5"/>
<keyword evidence="6" id="KW-0204">Cytolysis</keyword>
<dbReference type="PANTHER" id="PTHR45742:SF8">
    <property type="entry name" value="FLOCCULATION PROTEIN FLO11"/>
    <property type="match status" value="1"/>
</dbReference>
<evidence type="ECO:0000256" key="7">
    <source>
        <dbReference type="ARBA" id="ARBA00023136"/>
    </source>
</evidence>
<keyword evidence="7" id="KW-0472">Membrane</keyword>
<dbReference type="GO" id="GO:0005576">
    <property type="term" value="C:extracellular region"/>
    <property type="evidence" value="ECO:0007669"/>
    <property type="project" value="UniProtKB-SubCell"/>
</dbReference>
<evidence type="ECO:0000259" key="11">
    <source>
        <dbReference type="PROSITE" id="PS51412"/>
    </source>
</evidence>
<organism evidence="12 13">
    <name type="scientific">Tieghemostelium lacteum</name>
    <name type="common">Slime mold</name>
    <name type="synonym">Dictyostelium lacteum</name>
    <dbReference type="NCBI Taxonomy" id="361077"/>
    <lineage>
        <taxon>Eukaryota</taxon>
        <taxon>Amoebozoa</taxon>
        <taxon>Evosea</taxon>
        <taxon>Eumycetozoa</taxon>
        <taxon>Dictyostelia</taxon>
        <taxon>Dictyosteliales</taxon>
        <taxon>Raperosteliaceae</taxon>
        <taxon>Tieghemostelium</taxon>
    </lineage>
</organism>
<keyword evidence="9" id="KW-0998">Cell outer membrane</keyword>
<proteinExistence type="predicted"/>
<dbReference type="InterPro" id="IPR003368">
    <property type="entry name" value="POMP_repeat"/>
</dbReference>
<dbReference type="NCBIfam" id="TIGR01376">
    <property type="entry name" value="POMP_repeat"/>
    <property type="match status" value="1"/>
</dbReference>
<evidence type="ECO:0000256" key="3">
    <source>
        <dbReference type="ARBA" id="ARBA00004613"/>
    </source>
</evidence>
<protein>
    <recommendedName>
        <fullName evidence="11">MACPF domain-containing protein</fullName>
    </recommendedName>
</protein>
<dbReference type="InterPro" id="IPR011050">
    <property type="entry name" value="Pectin_lyase_fold/virulence"/>
</dbReference>
<dbReference type="SUPFAM" id="SSF51126">
    <property type="entry name" value="Pectin lyase-like"/>
    <property type="match status" value="1"/>
</dbReference>
<evidence type="ECO:0000256" key="9">
    <source>
        <dbReference type="ARBA" id="ARBA00023237"/>
    </source>
</evidence>
<dbReference type="PANTHER" id="PTHR45742">
    <property type="entry name" value="COMPLEMENT COMPONENT C6"/>
    <property type="match status" value="1"/>
</dbReference>
<comment type="subcellular location">
    <subcellularLocation>
        <location evidence="1">Cell envelope</location>
    </subcellularLocation>
    <subcellularLocation>
        <location evidence="2">Cell outer membrane</location>
    </subcellularLocation>
    <subcellularLocation>
        <location evidence="3">Secreted</location>
    </subcellularLocation>
</comment>
<keyword evidence="4" id="KW-0964">Secreted</keyword>
<evidence type="ECO:0000256" key="10">
    <source>
        <dbReference type="SAM" id="SignalP"/>
    </source>
</evidence>
<reference evidence="12 13" key="1">
    <citation type="submission" date="2015-12" db="EMBL/GenBank/DDBJ databases">
        <title>Dictyostelia acquired genes for synthesis and detection of signals that induce cell-type specialization by lateral gene transfer from prokaryotes.</title>
        <authorList>
            <person name="Gloeckner G."/>
            <person name="Schaap P."/>
        </authorList>
    </citation>
    <scope>NUCLEOTIDE SEQUENCE [LARGE SCALE GENOMIC DNA]</scope>
    <source>
        <strain evidence="12 13">TK</strain>
    </source>
</reference>
<feature type="chain" id="PRO_5007592848" description="MACPF domain-containing protein" evidence="10">
    <location>
        <begin position="22"/>
        <end position="1121"/>
    </location>
</feature>
<dbReference type="InParanoid" id="A0A151Z3I5"/>
<dbReference type="EMBL" id="LODT01000051">
    <property type="protein sequence ID" value="KYQ88511.1"/>
    <property type="molecule type" value="Genomic_DNA"/>
</dbReference>
<dbReference type="Pfam" id="PF01823">
    <property type="entry name" value="MACPF"/>
    <property type="match status" value="1"/>
</dbReference>
<comment type="caution">
    <text evidence="12">The sequence shown here is derived from an EMBL/GenBank/DDBJ whole genome shotgun (WGS) entry which is preliminary data.</text>
</comment>
<accession>A0A151Z3I5</accession>
<feature type="domain" description="MACPF" evidence="11">
    <location>
        <begin position="545"/>
        <end position="882"/>
    </location>
</feature>
<dbReference type="InterPro" id="IPR020864">
    <property type="entry name" value="MACPF"/>
</dbReference>
<keyword evidence="5 10" id="KW-0732">Signal</keyword>
<dbReference type="OrthoDB" id="21110at2759"/>
<evidence type="ECO:0000256" key="8">
    <source>
        <dbReference type="ARBA" id="ARBA00023157"/>
    </source>
</evidence>
<dbReference type="SMART" id="SM00457">
    <property type="entry name" value="MACPF"/>
    <property type="match status" value="1"/>
</dbReference>
<dbReference type="GO" id="GO:0031640">
    <property type="term" value="P:killing of cells of another organism"/>
    <property type="evidence" value="ECO:0007669"/>
    <property type="project" value="UniProtKB-KW"/>
</dbReference>
<dbReference type="Proteomes" id="UP000076078">
    <property type="component" value="Unassembled WGS sequence"/>
</dbReference>
<evidence type="ECO:0000256" key="6">
    <source>
        <dbReference type="ARBA" id="ARBA00022852"/>
    </source>
</evidence>
<dbReference type="OMA" id="CASTKEC"/>
<evidence type="ECO:0000313" key="13">
    <source>
        <dbReference type="Proteomes" id="UP000076078"/>
    </source>
</evidence>
<feature type="signal peptide" evidence="10">
    <location>
        <begin position="1"/>
        <end position="21"/>
    </location>
</feature>
<keyword evidence="8" id="KW-1015">Disulfide bond</keyword>
<evidence type="ECO:0000256" key="1">
    <source>
        <dbReference type="ARBA" id="ARBA00004196"/>
    </source>
</evidence>